<dbReference type="InterPro" id="IPR012337">
    <property type="entry name" value="RNaseH-like_sf"/>
</dbReference>
<keyword evidence="2" id="KW-1185">Reference proteome</keyword>
<dbReference type="Proteomes" id="UP000757540">
    <property type="component" value="Unassembled WGS sequence"/>
</dbReference>
<sequence length="184" mass="19598">MKIVGLDLSLTSTGVAAICDDDTVPAPYAFVDRITSKPSGSTLEARNRRLAIIVDAVHGWVHDGADLVVIEGLAYSSTSGKAAERAGLWWLVVHRLIANGYPVAEVPPTSRAKYATGTGNAAKDAVLAAVVRRYPDVEVTGNDEADSLILAAMGARWLGHPIDDLPKSHLDAMTKVQWPERSDA</sequence>
<dbReference type="EMBL" id="JABEZU010000003">
    <property type="protein sequence ID" value="NOV98189.1"/>
    <property type="molecule type" value="Genomic_DNA"/>
</dbReference>
<dbReference type="GO" id="GO:0016787">
    <property type="term" value="F:hydrolase activity"/>
    <property type="evidence" value="ECO:0007669"/>
    <property type="project" value="UniProtKB-KW"/>
</dbReference>
<protein>
    <submittedName>
        <fullName evidence="1">Crossover junction endodeoxyribonuclease RuvC</fullName>
        <ecNumber evidence="1">3.1.22.4</ecNumber>
    </submittedName>
</protein>
<dbReference type="EC" id="3.1.22.4" evidence="1"/>
<dbReference type="SUPFAM" id="SSF53098">
    <property type="entry name" value="Ribonuclease H-like"/>
    <property type="match status" value="1"/>
</dbReference>
<accession>A0ABX2A5P9</accession>
<proteinExistence type="predicted"/>
<evidence type="ECO:0000313" key="1">
    <source>
        <dbReference type="EMBL" id="NOV98189.1"/>
    </source>
</evidence>
<reference evidence="1 2" key="1">
    <citation type="submission" date="2020-05" db="EMBL/GenBank/DDBJ databases">
        <title>Genomic Encyclopedia of Type Strains, Phase III (KMG-III): the genomes of soil and plant-associated and newly described type strains.</title>
        <authorList>
            <person name="Whitman W."/>
        </authorList>
    </citation>
    <scope>NUCLEOTIDE SEQUENCE [LARGE SCALE GENOMIC DNA]</scope>
    <source>
        <strain evidence="1 2">KCTC 19046</strain>
    </source>
</reference>
<dbReference type="InterPro" id="IPR036397">
    <property type="entry name" value="RNaseH_sf"/>
</dbReference>
<name>A0ABX2A5P9_9MICO</name>
<evidence type="ECO:0000313" key="2">
    <source>
        <dbReference type="Proteomes" id="UP000757540"/>
    </source>
</evidence>
<organism evidence="1 2">
    <name type="scientific">Isoptericola halotolerans</name>
    <dbReference type="NCBI Taxonomy" id="300560"/>
    <lineage>
        <taxon>Bacteria</taxon>
        <taxon>Bacillati</taxon>
        <taxon>Actinomycetota</taxon>
        <taxon>Actinomycetes</taxon>
        <taxon>Micrococcales</taxon>
        <taxon>Promicromonosporaceae</taxon>
        <taxon>Isoptericola</taxon>
    </lineage>
</organism>
<keyword evidence="1" id="KW-0378">Hydrolase</keyword>
<gene>
    <name evidence="1" type="ORF">HDG69_002774</name>
</gene>
<dbReference type="RefSeq" id="WP_171784402.1">
    <property type="nucleotide sequence ID" value="NZ_BAAAML010000012.1"/>
</dbReference>
<dbReference type="Gene3D" id="3.30.420.10">
    <property type="entry name" value="Ribonuclease H-like superfamily/Ribonuclease H"/>
    <property type="match status" value="1"/>
</dbReference>
<comment type="caution">
    <text evidence="1">The sequence shown here is derived from an EMBL/GenBank/DDBJ whole genome shotgun (WGS) entry which is preliminary data.</text>
</comment>